<dbReference type="InterPro" id="IPR002035">
    <property type="entry name" value="VWF_A"/>
</dbReference>
<dbReference type="Pfam" id="PF00092">
    <property type="entry name" value="VWA"/>
    <property type="match status" value="1"/>
</dbReference>
<keyword evidence="2" id="KW-1133">Transmembrane helix</keyword>
<evidence type="ECO:0000313" key="4">
    <source>
        <dbReference type="EMBL" id="MBC8543659.1"/>
    </source>
</evidence>
<proteinExistence type="predicted"/>
<dbReference type="InterPro" id="IPR050525">
    <property type="entry name" value="ECM_Assembly_Org"/>
</dbReference>
<feature type="transmembrane region" description="Helical" evidence="2">
    <location>
        <begin position="6"/>
        <end position="23"/>
    </location>
</feature>
<dbReference type="SUPFAM" id="SSF53300">
    <property type="entry name" value="vWA-like"/>
    <property type="match status" value="1"/>
</dbReference>
<feature type="transmembrane region" description="Helical" evidence="2">
    <location>
        <begin position="35"/>
        <end position="54"/>
    </location>
</feature>
<dbReference type="PROSITE" id="PS50234">
    <property type="entry name" value="VWFA"/>
    <property type="match status" value="1"/>
</dbReference>
<keyword evidence="1" id="KW-0175">Coiled coil</keyword>
<evidence type="ECO:0000313" key="5">
    <source>
        <dbReference type="Proteomes" id="UP000657006"/>
    </source>
</evidence>
<dbReference type="RefSeq" id="WP_249289735.1">
    <property type="nucleotide sequence ID" value="NZ_JACRSQ010000011.1"/>
</dbReference>
<gene>
    <name evidence="4" type="ORF">H8730_08890</name>
</gene>
<reference evidence="4" key="1">
    <citation type="submission" date="2020-08" db="EMBL/GenBank/DDBJ databases">
        <title>Genome public.</title>
        <authorList>
            <person name="Liu C."/>
            <person name="Sun Q."/>
        </authorList>
    </citation>
    <scope>NUCLEOTIDE SEQUENCE</scope>
    <source>
        <strain evidence="4">NSJ-32</strain>
    </source>
</reference>
<feature type="domain" description="VWFA" evidence="3">
    <location>
        <begin position="535"/>
        <end position="698"/>
    </location>
</feature>
<keyword evidence="2" id="KW-0472">Membrane</keyword>
<dbReference type="CDD" id="cd00198">
    <property type="entry name" value="vWFA"/>
    <property type="match status" value="1"/>
</dbReference>
<comment type="caution">
    <text evidence="4">The sequence shown here is derived from an EMBL/GenBank/DDBJ whole genome shotgun (WGS) entry which is preliminary data.</text>
</comment>
<dbReference type="EMBL" id="JACRSQ010000011">
    <property type="protein sequence ID" value="MBC8543659.1"/>
    <property type="molecule type" value="Genomic_DNA"/>
</dbReference>
<dbReference type="Proteomes" id="UP000657006">
    <property type="component" value="Unassembled WGS sequence"/>
</dbReference>
<name>A0A926DUL9_9FIRM</name>
<keyword evidence="5" id="KW-1185">Reference proteome</keyword>
<keyword evidence="2" id="KW-0812">Transmembrane</keyword>
<dbReference type="PANTHER" id="PTHR24020">
    <property type="entry name" value="COLLAGEN ALPHA"/>
    <property type="match status" value="1"/>
</dbReference>
<evidence type="ECO:0000256" key="2">
    <source>
        <dbReference type="SAM" id="Phobius"/>
    </source>
</evidence>
<organism evidence="4 5">
    <name type="scientific">Bianquea renquensis</name>
    <dbReference type="NCBI Taxonomy" id="2763661"/>
    <lineage>
        <taxon>Bacteria</taxon>
        <taxon>Bacillati</taxon>
        <taxon>Bacillota</taxon>
        <taxon>Clostridia</taxon>
        <taxon>Eubacteriales</taxon>
        <taxon>Bianqueaceae</taxon>
        <taxon>Bianquea</taxon>
    </lineage>
</organism>
<evidence type="ECO:0000256" key="1">
    <source>
        <dbReference type="SAM" id="Coils"/>
    </source>
</evidence>
<dbReference type="PANTHER" id="PTHR24020:SF20">
    <property type="entry name" value="PH DOMAIN-CONTAINING PROTEIN"/>
    <property type="match status" value="1"/>
</dbReference>
<feature type="coiled-coil region" evidence="1">
    <location>
        <begin position="296"/>
        <end position="351"/>
    </location>
</feature>
<sequence length="1380" mass="150080">MSIPLWLLVCGIFLLFVLVDIVGHKMLKIGRTWVHWCLLIALIGAMGLSGFLGLRSTLRTKSENDLNLYLAYRYLQTGDGLNASKKADLCAGDAKGHDQVVALLADAVQGDYIAAYFAATQIMESQQVDQSLMGSVEAVRNIASEILGISEGEGAKNELPLVGISLESDDMAAVETITAEEALLEIEQEVSACFETLGFSEEQKLHYHNVYELDRMINSSELSQLDSASVDGMIESYPKDPDILRLGAKYYMYSKQYDKARDCAYRLLREERCAENYVVFTDVIAQTAAERGLTAEQMEDEEVKSLFKKAESLEEQAAEYEVFGDFEADKRDELLNQAQDLRDQAARIDISRAVNYLLAKKPLLGDDTGLFDIQLAKLYIALDDRETARSYIHKVIDRNNEIREDSPIKKPLLDVVDAYNQLGQDETSPLLSSSVNKLVVAESQGVITVAEGNINGELSNYITSTLKYDRIFVHIGKIDTSQYPTIRAYANVNGTKEKMFGLVSDFSEKDFELIDTQYQIQDFSLITSEMDREIAIAIVMDKSGSMSGTPINDAKLAAEECINNMDTSSQKIAIVSYNDGATVDVPLTSSTATLTSGVREIGDGGGTNISGGIQAGIETLASAGGTRAIILLTDGQDGNSEEAMNAAIERAKQEDVVIFAVGFGDINSEYMRNIAESTGGKFIYADNSTELSDIYRTLQKYIVNNYCFEYTVTQNPETDPRTLILSIPTYQTSASKTYRISGDPVDETELEEGIGLAESGELAVFSVAPGGVSAQELQRGVKIVVKGAGFVEGLHISVGDLVVDNLRVLDANTAEGTITGSLPVGRYPVRVTLPDGRVDMKTDTFRVFRAGVSKSVRLGTVTILADTIGQVEDNTFVASGNVSINGFIHSDGDLNIVADSLPDNFDINSGNSPYLGENGKLEGNGKLYISYQQAKAVGESGGDLQKLGSNTFAELVMNGKDYIVRNGLFSMDVNGTETEFTDTVYDFDVTIPNMAKIEVAKCTLYADRLQVDASTLDVGDIVDTVKQALSGGAAAPSEAAKPYTSKEEAFGFKGIEGNLSMALSADDIRVGGEVKLKVNDAIQFGFFGIRDFSIKFNTLDADQEYWKVGGSIDFSHIVPGLGGAGVEGFEASLGSYYWYPDTVVFNANLNPGIPIYKVIYIDKIGGKAEGLSTLIMWAQGLSSQMQKVLGTDINLDEVSKKDVILAGLLEADVNLFKSLNLPASEEISRWGELGAIQDGEIGFNCSQLEFYAKADLAIFQQKVANAEISLGKPGFRIAGGVNLDVSAFGLSLAGGVDLGAKATTSSSSIWFAGDAHLSCSWTHTNWDGDVRAEFNIEKNEYNETRLIEVVLRNGAQYARYWYDKDSGVTLFGRVHQEVNF</sequence>
<dbReference type="Gene3D" id="3.40.50.410">
    <property type="entry name" value="von Willebrand factor, type A domain"/>
    <property type="match status" value="1"/>
</dbReference>
<protein>
    <submittedName>
        <fullName evidence="4">VWA domain-containing protein</fullName>
    </submittedName>
</protein>
<accession>A0A926DUL9</accession>
<dbReference type="InterPro" id="IPR036465">
    <property type="entry name" value="vWFA_dom_sf"/>
</dbReference>
<evidence type="ECO:0000259" key="3">
    <source>
        <dbReference type="PROSITE" id="PS50234"/>
    </source>
</evidence>
<dbReference type="SMART" id="SM00327">
    <property type="entry name" value="VWA"/>
    <property type="match status" value="1"/>
</dbReference>